<organism evidence="1">
    <name type="scientific">uncultured microorganism</name>
    <dbReference type="NCBI Taxonomy" id="358574"/>
    <lineage>
        <taxon>unclassified sequences</taxon>
        <taxon>environmental samples</taxon>
    </lineage>
</organism>
<name>K0J796_9ZZZZ</name>
<dbReference type="EMBL" id="AB750518">
    <property type="protein sequence ID" value="BAM62570.1"/>
    <property type="molecule type" value="Genomic_DNA"/>
</dbReference>
<dbReference type="GO" id="GO:0016740">
    <property type="term" value="F:transferase activity"/>
    <property type="evidence" value="ECO:0007669"/>
    <property type="project" value="UniProtKB-KW"/>
</dbReference>
<accession>K0J796</accession>
<dbReference type="AlphaFoldDB" id="K0J796"/>
<keyword evidence="1" id="KW-0808">Transferase</keyword>
<protein>
    <submittedName>
        <fullName evidence="1">Glycosyl transferase</fullName>
    </submittedName>
</protein>
<reference evidence="1" key="1">
    <citation type="submission" date="2012-09" db="EMBL/GenBank/DDBJ databases">
        <authorList>
            <person name="Elsaied H.E."/>
            <person name="Maruyama A."/>
        </authorList>
    </citation>
    <scope>NUCLEOTIDE SEQUENCE</scope>
</reference>
<proteinExistence type="predicted"/>
<evidence type="ECO:0000313" key="1">
    <source>
        <dbReference type="EMBL" id="BAM62570.1"/>
    </source>
</evidence>
<reference evidence="1" key="2">
    <citation type="journal article" date="2014" name="FEMS Microbiol. Ecol.">
        <title>Novel integrons and gene cassettes from a Cascadian submarine gas-hydrate-bearing core.</title>
        <authorList>
            <person name="Elsaied H."/>
            <person name="Stokes H.W."/>
            <person name="Yoshioka H."/>
            <person name="Mitani Y."/>
            <person name="Maruyama A."/>
        </authorList>
    </citation>
    <scope>NUCLEOTIDE SEQUENCE</scope>
</reference>
<sequence>MQAISADPWPWFGPLVGGLCSQLRPGVRFCRVEGGDSRRRRGCGSGCHPFGHGTQPCDRIAPHRRNRRRAFRILWISYRRGQAAPAEPRSWCGIRGSTPLAGHGAERTAVRLSISRISWLATRRVFLAGGPGSGRDHLPGFVTDHIAERHSKPHHYWLTEAISRSPRCRDNVRAGSLRVAWDGGPTWRNGLHSVRHAGPRCRSRAHALEHWKSRACCSHSRLVQHHRLNILIGSHCRPGW</sequence>